<evidence type="ECO:0000313" key="1">
    <source>
        <dbReference type="EMBL" id="KKS94471.1"/>
    </source>
</evidence>
<proteinExistence type="predicted"/>
<name>A0A0G1FH83_9BACT</name>
<evidence type="ECO:0000313" key="2">
    <source>
        <dbReference type="Proteomes" id="UP000033980"/>
    </source>
</evidence>
<protein>
    <recommendedName>
        <fullName evidence="3">Bro-N domain-containing protein</fullName>
    </recommendedName>
</protein>
<reference evidence="1 2" key="1">
    <citation type="journal article" date="2015" name="Nature">
        <title>rRNA introns, odd ribosomes, and small enigmatic genomes across a large radiation of phyla.</title>
        <authorList>
            <person name="Brown C.T."/>
            <person name="Hug L.A."/>
            <person name="Thomas B.C."/>
            <person name="Sharon I."/>
            <person name="Castelle C.J."/>
            <person name="Singh A."/>
            <person name="Wilkins M.J."/>
            <person name="Williams K.H."/>
            <person name="Banfield J.F."/>
        </authorList>
    </citation>
    <scope>NUCLEOTIDE SEQUENCE [LARGE SCALE GENOMIC DNA]</scope>
</reference>
<gene>
    <name evidence="1" type="ORF">UV68_C0011G0002</name>
</gene>
<evidence type="ECO:0008006" key="3">
    <source>
        <dbReference type="Google" id="ProtNLM"/>
    </source>
</evidence>
<accession>A0A0G1FH83</accession>
<dbReference type="Proteomes" id="UP000033980">
    <property type="component" value="Unassembled WGS sequence"/>
</dbReference>
<organism evidence="1 2">
    <name type="scientific">Candidatus Collierbacteria bacterium GW2011_GWC2_43_12</name>
    <dbReference type="NCBI Taxonomy" id="1618390"/>
    <lineage>
        <taxon>Bacteria</taxon>
        <taxon>Candidatus Collieribacteriota</taxon>
    </lineage>
</organism>
<dbReference type="AlphaFoldDB" id="A0A0G1FH83"/>
<comment type="caution">
    <text evidence="1">The sequence shown here is derived from an EMBL/GenBank/DDBJ whole genome shotgun (WGS) entry which is preliminary data.</text>
</comment>
<dbReference type="EMBL" id="LCFK01000011">
    <property type="protein sequence ID" value="KKS94471.1"/>
    <property type="molecule type" value="Genomic_DNA"/>
</dbReference>
<sequence>MRLTDLADTETLFRLIQSVPSPKAEPIKLWLAKVGYERIQDMSDPEKAVNRGRVRSGKSC</sequence>